<keyword evidence="3" id="KW-1185">Reference proteome</keyword>
<evidence type="ECO:0000313" key="3">
    <source>
        <dbReference type="Proteomes" id="UP000567246"/>
    </source>
</evidence>
<sequence>MSGDGMDLLGALAAGRLDPAAGARPAPREDGPAPDGPGGLVCSRRGCTAAADWALEWNNPRVHAPERVKTWLACAAHRGFLDDFLSARGFLRAARPLGPGTARPGGATRPATSKEPPRP</sequence>
<evidence type="ECO:0000256" key="1">
    <source>
        <dbReference type="SAM" id="MobiDB-lite"/>
    </source>
</evidence>
<accession>A0A7W9JI83</accession>
<protein>
    <recommendedName>
        <fullName evidence="4">Acetone carboxylase</fullName>
    </recommendedName>
</protein>
<feature type="region of interest" description="Disordered" evidence="1">
    <location>
        <begin position="19"/>
        <end position="40"/>
    </location>
</feature>
<proteinExistence type="predicted"/>
<evidence type="ECO:0000313" key="2">
    <source>
        <dbReference type="EMBL" id="MBB5848153.1"/>
    </source>
</evidence>
<comment type="caution">
    <text evidence="2">The sequence shown here is derived from an EMBL/GenBank/DDBJ whole genome shotgun (WGS) entry which is preliminary data.</text>
</comment>
<dbReference type="AlphaFoldDB" id="A0A7W9JI83"/>
<name>A0A7W9JI83_9MICC</name>
<feature type="region of interest" description="Disordered" evidence="1">
    <location>
        <begin position="95"/>
        <end position="119"/>
    </location>
</feature>
<dbReference type="RefSeq" id="WP_246416855.1">
    <property type="nucleotide sequence ID" value="NZ_BAABAG010000016.1"/>
</dbReference>
<dbReference type="Proteomes" id="UP000567246">
    <property type="component" value="Unassembled WGS sequence"/>
</dbReference>
<dbReference type="EMBL" id="JACHMW010000001">
    <property type="protein sequence ID" value="MBB5848153.1"/>
    <property type="molecule type" value="Genomic_DNA"/>
</dbReference>
<gene>
    <name evidence="2" type="ORF">HDA33_000717</name>
</gene>
<reference evidence="2 3" key="1">
    <citation type="submission" date="2020-08" db="EMBL/GenBank/DDBJ databases">
        <title>Sequencing the genomes of 1000 actinobacteria strains.</title>
        <authorList>
            <person name="Klenk H.-P."/>
        </authorList>
    </citation>
    <scope>NUCLEOTIDE SEQUENCE [LARGE SCALE GENOMIC DNA]</scope>
    <source>
        <strain evidence="2 3">DSM 17945</strain>
    </source>
</reference>
<evidence type="ECO:0008006" key="4">
    <source>
        <dbReference type="Google" id="ProtNLM"/>
    </source>
</evidence>
<organism evidence="2 3">
    <name type="scientific">Micrococcus endophyticus</name>
    <dbReference type="NCBI Taxonomy" id="455343"/>
    <lineage>
        <taxon>Bacteria</taxon>
        <taxon>Bacillati</taxon>
        <taxon>Actinomycetota</taxon>
        <taxon>Actinomycetes</taxon>
        <taxon>Micrococcales</taxon>
        <taxon>Micrococcaceae</taxon>
        <taxon>Micrococcus</taxon>
    </lineage>
</organism>